<name>W7LF99_CYTFI</name>
<sequence>MSNKEEEHLLNEASKEEIRIPLFEAPDGKIMATGDMFRGPYTGISSDIDLNNPGNKLSREEERYD</sequence>
<dbReference type="Proteomes" id="UP000019270">
    <property type="component" value="Unassembled WGS sequence"/>
</dbReference>
<reference evidence="2 3" key="2">
    <citation type="journal article" date="2016" name="Sci. Rep.">
        <title>A novel serine protease, Sep1, from Bacillus firmus DS-1 has nematicidal activity and degrades multiple intestinal-associated nematode proteins.</title>
        <authorList>
            <person name="Geng C."/>
            <person name="Nie X."/>
            <person name="Tang Z."/>
            <person name="Zhang Y."/>
            <person name="Lin J."/>
            <person name="Sun M."/>
            <person name="Peng D."/>
        </authorList>
    </citation>
    <scope>NUCLEOTIDE SEQUENCE [LARGE SCALE GENOMIC DNA]</scope>
    <source>
        <strain evidence="2 3">DS1</strain>
    </source>
</reference>
<dbReference type="eggNOG" id="ENOG5030D0P">
    <property type="taxonomic scope" value="Bacteria"/>
</dbReference>
<comment type="caution">
    <text evidence="2">The sequence shown here is derived from an EMBL/GenBank/DDBJ whole genome shotgun (WGS) entry which is preliminary data.</text>
</comment>
<accession>W7LF99</accession>
<evidence type="ECO:0000313" key="2">
    <source>
        <dbReference type="EMBL" id="EWG10654.1"/>
    </source>
</evidence>
<dbReference type="RefSeq" id="WP_035330440.1">
    <property type="nucleotide sequence ID" value="NZ_APVL01000009.1"/>
</dbReference>
<gene>
    <name evidence="2" type="ORF">PBF_14079</name>
</gene>
<protein>
    <submittedName>
        <fullName evidence="2">Uncharacterized protein</fullName>
    </submittedName>
</protein>
<dbReference type="AlphaFoldDB" id="W7LF99"/>
<proteinExistence type="predicted"/>
<evidence type="ECO:0000313" key="3">
    <source>
        <dbReference type="Proteomes" id="UP000019270"/>
    </source>
</evidence>
<feature type="region of interest" description="Disordered" evidence="1">
    <location>
        <begin position="42"/>
        <end position="65"/>
    </location>
</feature>
<evidence type="ECO:0000256" key="1">
    <source>
        <dbReference type="SAM" id="MobiDB-lite"/>
    </source>
</evidence>
<dbReference type="OrthoDB" id="2887310at2"/>
<reference evidence="3" key="1">
    <citation type="submission" date="2013-03" db="EMBL/GenBank/DDBJ databases">
        <title>Draft genome sequence of Bacillus firmus DS1.</title>
        <authorList>
            <person name="Peng D."/>
            <person name="Zhu L."/>
            <person name="Sun M."/>
        </authorList>
    </citation>
    <scope>NUCLEOTIDE SEQUENCE [LARGE SCALE GENOMIC DNA]</scope>
    <source>
        <strain evidence="3">DS1</strain>
    </source>
</reference>
<organism evidence="2 3">
    <name type="scientific">Cytobacillus firmus DS1</name>
    <dbReference type="NCBI Taxonomy" id="1307436"/>
    <lineage>
        <taxon>Bacteria</taxon>
        <taxon>Bacillati</taxon>
        <taxon>Bacillota</taxon>
        <taxon>Bacilli</taxon>
        <taxon>Bacillales</taxon>
        <taxon>Bacillaceae</taxon>
        <taxon>Cytobacillus</taxon>
    </lineage>
</organism>
<dbReference type="PATRIC" id="fig|1307436.3.peg.3008"/>
<dbReference type="EMBL" id="APVL01000009">
    <property type="protein sequence ID" value="EWG10654.1"/>
    <property type="molecule type" value="Genomic_DNA"/>
</dbReference>
<feature type="compositionally biased region" description="Polar residues" evidence="1">
    <location>
        <begin position="43"/>
        <end position="55"/>
    </location>
</feature>